<dbReference type="Pfam" id="PF10851">
    <property type="entry name" value="DUF2652"/>
    <property type="match status" value="1"/>
</dbReference>
<sequence length="203" mass="22839">MNEDHRGTIFIVDISGYSKFVAETENEAGSLIVCSLLESIINANRLSFNISEIEGDAILFYRHGPAFPAKEILSQFELMLEAFKNRLETFKESFPQTCNLSIKLVVHYGVIGRFAVGNYSKLFGQAIVEAHRLLKNSIDTHTYALITKEYFNEQGQTSFTPPGGATEVCELYDVGRLCYTYFPYTTSPIPLYQQDFNLGQTGT</sequence>
<gene>
    <name evidence="1" type="ORF">SAMN05192573_107123</name>
</gene>
<dbReference type="STRING" id="551996.SAMN05192573_107123"/>
<evidence type="ECO:0000313" key="2">
    <source>
        <dbReference type="Proteomes" id="UP000199705"/>
    </source>
</evidence>
<dbReference type="EMBL" id="FNCG01000007">
    <property type="protein sequence ID" value="SDH17223.1"/>
    <property type="molecule type" value="Genomic_DNA"/>
</dbReference>
<dbReference type="Proteomes" id="UP000199705">
    <property type="component" value="Unassembled WGS sequence"/>
</dbReference>
<name>A0A1G8A8M3_9SPHI</name>
<keyword evidence="2" id="KW-1185">Reference proteome</keyword>
<accession>A0A1G8A8M3</accession>
<evidence type="ECO:0000313" key="1">
    <source>
        <dbReference type="EMBL" id="SDH17223.1"/>
    </source>
</evidence>
<dbReference type="InterPro" id="IPR020503">
    <property type="entry name" value="Uncharacterised_Rv2561"/>
</dbReference>
<dbReference type="RefSeq" id="WP_091168683.1">
    <property type="nucleotide sequence ID" value="NZ_FNCG01000007.1"/>
</dbReference>
<reference evidence="2" key="1">
    <citation type="submission" date="2016-10" db="EMBL/GenBank/DDBJ databases">
        <authorList>
            <person name="Varghese N."/>
            <person name="Submissions S."/>
        </authorList>
    </citation>
    <scope>NUCLEOTIDE SEQUENCE [LARGE SCALE GENOMIC DNA]</scope>
    <source>
        <strain evidence="2">Gh-67</strain>
    </source>
</reference>
<dbReference type="Gene3D" id="3.30.70.1230">
    <property type="entry name" value="Nucleotide cyclase"/>
    <property type="match status" value="1"/>
</dbReference>
<dbReference type="InterPro" id="IPR029787">
    <property type="entry name" value="Nucleotide_cyclase"/>
</dbReference>
<organism evidence="1 2">
    <name type="scientific">Mucilaginibacter gossypii</name>
    <dbReference type="NCBI Taxonomy" id="551996"/>
    <lineage>
        <taxon>Bacteria</taxon>
        <taxon>Pseudomonadati</taxon>
        <taxon>Bacteroidota</taxon>
        <taxon>Sphingobacteriia</taxon>
        <taxon>Sphingobacteriales</taxon>
        <taxon>Sphingobacteriaceae</taxon>
        <taxon>Mucilaginibacter</taxon>
    </lineage>
</organism>
<evidence type="ECO:0008006" key="3">
    <source>
        <dbReference type="Google" id="ProtNLM"/>
    </source>
</evidence>
<dbReference type="AlphaFoldDB" id="A0A1G8A8M3"/>
<proteinExistence type="predicted"/>
<protein>
    <recommendedName>
        <fullName evidence="3">DUF2652 domain-containing protein</fullName>
    </recommendedName>
</protein>